<proteinExistence type="predicted"/>
<name>A0A8J2PQV4_9HEXA</name>
<gene>
    <name evidence="1" type="ORF">AFUS01_LOCUS34357</name>
</gene>
<accession>A0A8J2PQV4</accession>
<keyword evidence="2" id="KW-1185">Reference proteome</keyword>
<sequence length="380" mass="42497">MYCKICERHIDMPSGYRLDQKIIIPFITPTYLQEPDAVVTILDDFNIFGKNVWSNFHYCQHRKPQGVNQRVHAFHFRCLLLKFREGYIDEGGMYTGELWKLKCPADNCEARIRTFWDTVPKHRMGKPNFNWFTTLKMGRDVGLLIPNGFLSVDPPTTVSAHLRRQVEGRRENLALAIPKAHKPPQQNIAEPVAGPSWRIGNPSVAPPNSPGSPTFSKILNEILSLDESIDNFVTPDALCERDASKISHGVSISQDMSFETFFESKGAVSLASLSDRAENTRNIDTGNNFADDDPMDGCTTVVAKAVDGATLLCPAESPPQDFDVSDFYELVSPAESEDEVDADAIIPEEQFFGLSKIVDTENPFIRGVLPVEHANYKTSD</sequence>
<dbReference type="AlphaFoldDB" id="A0A8J2PQV4"/>
<evidence type="ECO:0000313" key="2">
    <source>
        <dbReference type="Proteomes" id="UP000708208"/>
    </source>
</evidence>
<evidence type="ECO:0000313" key="1">
    <source>
        <dbReference type="EMBL" id="CAG7824186.1"/>
    </source>
</evidence>
<organism evidence="1 2">
    <name type="scientific">Allacma fusca</name>
    <dbReference type="NCBI Taxonomy" id="39272"/>
    <lineage>
        <taxon>Eukaryota</taxon>
        <taxon>Metazoa</taxon>
        <taxon>Ecdysozoa</taxon>
        <taxon>Arthropoda</taxon>
        <taxon>Hexapoda</taxon>
        <taxon>Collembola</taxon>
        <taxon>Symphypleona</taxon>
        <taxon>Sminthuridae</taxon>
        <taxon>Allacma</taxon>
    </lineage>
</organism>
<dbReference type="EMBL" id="CAJVCH010531954">
    <property type="protein sequence ID" value="CAG7824186.1"/>
    <property type="molecule type" value="Genomic_DNA"/>
</dbReference>
<dbReference type="Proteomes" id="UP000708208">
    <property type="component" value="Unassembled WGS sequence"/>
</dbReference>
<protein>
    <submittedName>
        <fullName evidence="1">Uncharacterized protein</fullName>
    </submittedName>
</protein>
<reference evidence="1" key="1">
    <citation type="submission" date="2021-06" db="EMBL/GenBank/DDBJ databases">
        <authorList>
            <person name="Hodson N. C."/>
            <person name="Mongue J. A."/>
            <person name="Jaron S. K."/>
        </authorList>
    </citation>
    <scope>NUCLEOTIDE SEQUENCE</scope>
</reference>
<comment type="caution">
    <text evidence="1">The sequence shown here is derived from an EMBL/GenBank/DDBJ whole genome shotgun (WGS) entry which is preliminary data.</text>
</comment>